<name>A0A8I1WEI2_BACIU</name>
<protein>
    <submittedName>
        <fullName evidence="1">Uncharacterized protein</fullName>
    </submittedName>
</protein>
<accession>A0A8I1WEI2</accession>
<sequence>MKCSVCGVNQGTKLCDYVVDQVISVRQVLNRTCDKSLCVSCSLHLGGNYDFCPEHAQKIKKQMFEGEKQVCRQ</sequence>
<dbReference type="AlphaFoldDB" id="A0A8I1WEI2"/>
<proteinExistence type="predicted"/>
<gene>
    <name evidence="1" type="ORF">J5227_07885</name>
</gene>
<dbReference type="Proteomes" id="UP000665181">
    <property type="component" value="Unassembled WGS sequence"/>
</dbReference>
<evidence type="ECO:0000313" key="2">
    <source>
        <dbReference type="Proteomes" id="UP000665181"/>
    </source>
</evidence>
<dbReference type="EMBL" id="JAGFPW010000005">
    <property type="protein sequence ID" value="MBO3794229.1"/>
    <property type="molecule type" value="Genomic_DNA"/>
</dbReference>
<dbReference type="RefSeq" id="WP_163190127.1">
    <property type="nucleotide sequence ID" value="NZ_JAGFPW010000005.1"/>
</dbReference>
<organism evidence="1 2">
    <name type="scientific">Bacillus subtilis</name>
    <dbReference type="NCBI Taxonomy" id="1423"/>
    <lineage>
        <taxon>Bacteria</taxon>
        <taxon>Bacillati</taxon>
        <taxon>Bacillota</taxon>
        <taxon>Bacilli</taxon>
        <taxon>Bacillales</taxon>
        <taxon>Bacillaceae</taxon>
        <taxon>Bacillus</taxon>
    </lineage>
</organism>
<evidence type="ECO:0000313" key="1">
    <source>
        <dbReference type="EMBL" id="MBO3794229.1"/>
    </source>
</evidence>
<comment type="caution">
    <text evidence="1">The sequence shown here is derived from an EMBL/GenBank/DDBJ whole genome shotgun (WGS) entry which is preliminary data.</text>
</comment>
<reference evidence="1" key="1">
    <citation type="submission" date="2021-03" db="EMBL/GenBank/DDBJ databases">
        <title>Isolation of Bacillus subtilis from fermented food sample.</title>
        <authorList>
            <person name="Lakshmanan V."/>
            <person name="Athira K."/>
            <person name="Rajagopal K."/>
        </authorList>
    </citation>
    <scope>NUCLEOTIDE SEQUENCE</scope>
    <source>
        <strain evidence="1">S1</strain>
    </source>
</reference>